<accession>A0ABT0H5Y8</accession>
<sequence length="277" mass="32781">MIELKNSFKYKNQTLIELATINKPFRQQYKFENETCLTFFFDTKINWHHAHGFNRKAGNFYLLQRCGNYIIDFDNTSFTPVNIIAFHFHAHIVSDLLDTYSNLFSYKTKVEISDEVFEDVLLHFFTHLSSILQIPELNDESTFQIKYIELLLIIYRASKTKSLKEFTSFIFDGKEIDFRNSIETYKYINISQTELASILNMSISSFKRKFSSIYNQSPGHYFKNAKLEKAKYLLEKGDLNITQIVEAIGYENLSHFTTNFEKKFSINPKKYQMNQKH</sequence>
<dbReference type="Proteomes" id="UP001203687">
    <property type="component" value="Unassembled WGS sequence"/>
</dbReference>
<evidence type="ECO:0000256" key="2">
    <source>
        <dbReference type="ARBA" id="ARBA00023163"/>
    </source>
</evidence>
<dbReference type="InterPro" id="IPR018060">
    <property type="entry name" value="HTH_AraC"/>
</dbReference>
<gene>
    <name evidence="4" type="ORF">MUY34_04130</name>
</gene>
<reference evidence="4" key="1">
    <citation type="submission" date="2022-04" db="EMBL/GenBank/DDBJ databases">
        <authorList>
            <person name="Ren T."/>
        </authorList>
    </citation>
    <scope>NUCLEOTIDE SEQUENCE</scope>
    <source>
        <strain evidence="4">F63249</strain>
    </source>
</reference>
<dbReference type="PANTHER" id="PTHR47893">
    <property type="entry name" value="REGULATORY PROTEIN PCHR"/>
    <property type="match status" value="1"/>
</dbReference>
<dbReference type="InterPro" id="IPR009057">
    <property type="entry name" value="Homeodomain-like_sf"/>
</dbReference>
<evidence type="ECO:0000313" key="5">
    <source>
        <dbReference type="Proteomes" id="UP001203687"/>
    </source>
</evidence>
<dbReference type="SUPFAM" id="SSF46689">
    <property type="entry name" value="Homeodomain-like"/>
    <property type="match status" value="1"/>
</dbReference>
<organism evidence="4 5">
    <name type="scientific">Psychroserpens algicola</name>
    <dbReference type="NCBI Taxonomy" id="1719034"/>
    <lineage>
        <taxon>Bacteria</taxon>
        <taxon>Pseudomonadati</taxon>
        <taxon>Bacteroidota</taxon>
        <taxon>Flavobacteriia</taxon>
        <taxon>Flavobacteriales</taxon>
        <taxon>Flavobacteriaceae</taxon>
        <taxon>Psychroserpens</taxon>
    </lineage>
</organism>
<feature type="domain" description="HTH araC/xylS-type" evidence="3">
    <location>
        <begin position="194"/>
        <end position="274"/>
    </location>
</feature>
<protein>
    <submittedName>
        <fullName evidence="4">Helix-turn-helix transcriptional regulator</fullName>
    </submittedName>
</protein>
<evidence type="ECO:0000259" key="3">
    <source>
        <dbReference type="PROSITE" id="PS01124"/>
    </source>
</evidence>
<dbReference type="RefSeq" id="WP_248412045.1">
    <property type="nucleotide sequence ID" value="NZ_JALPQF010000003.1"/>
</dbReference>
<dbReference type="Pfam" id="PF12833">
    <property type="entry name" value="HTH_18"/>
    <property type="match status" value="1"/>
</dbReference>
<keyword evidence="2" id="KW-0804">Transcription</keyword>
<keyword evidence="1" id="KW-0805">Transcription regulation</keyword>
<proteinExistence type="predicted"/>
<dbReference type="PANTHER" id="PTHR47893:SF1">
    <property type="entry name" value="REGULATORY PROTEIN PCHR"/>
    <property type="match status" value="1"/>
</dbReference>
<dbReference type="Gene3D" id="1.10.10.60">
    <property type="entry name" value="Homeodomain-like"/>
    <property type="match status" value="2"/>
</dbReference>
<evidence type="ECO:0000256" key="1">
    <source>
        <dbReference type="ARBA" id="ARBA00023015"/>
    </source>
</evidence>
<keyword evidence="5" id="KW-1185">Reference proteome</keyword>
<comment type="caution">
    <text evidence="4">The sequence shown here is derived from an EMBL/GenBank/DDBJ whole genome shotgun (WGS) entry which is preliminary data.</text>
</comment>
<dbReference type="EMBL" id="JALPQF010000003">
    <property type="protein sequence ID" value="MCK8479794.1"/>
    <property type="molecule type" value="Genomic_DNA"/>
</dbReference>
<dbReference type="InterPro" id="IPR053142">
    <property type="entry name" value="PchR_regulatory_protein"/>
</dbReference>
<evidence type="ECO:0000313" key="4">
    <source>
        <dbReference type="EMBL" id="MCK8479794.1"/>
    </source>
</evidence>
<name>A0ABT0H5Y8_9FLAO</name>
<dbReference type="PROSITE" id="PS01124">
    <property type="entry name" value="HTH_ARAC_FAMILY_2"/>
    <property type="match status" value="1"/>
</dbReference>
<dbReference type="SMART" id="SM00342">
    <property type="entry name" value="HTH_ARAC"/>
    <property type="match status" value="1"/>
</dbReference>